<evidence type="ECO:0000256" key="3">
    <source>
        <dbReference type="ARBA" id="ARBA00017876"/>
    </source>
</evidence>
<keyword evidence="15" id="KW-1185">Reference proteome</keyword>
<evidence type="ECO:0000256" key="7">
    <source>
        <dbReference type="ARBA" id="ARBA00022927"/>
    </source>
</evidence>
<dbReference type="RefSeq" id="WP_184166839.1">
    <property type="nucleotide sequence ID" value="NZ_JACHLN010000002.1"/>
</dbReference>
<accession>A0A7W7K1B3</accession>
<sequence>MFTFLLIVQAFIAAGLVGVILVQKSEGGGLTSSGSPSGLMSARSAADFLTRTTAILATAFIAMSILLAFLAANRHGATIDASLQRSAPAAAPQALPTSAPAGGAVPFAPGNSSAPTGTAPAPAAQGNSSVPLAQ</sequence>
<gene>
    <name evidence="14" type="ORF">HNP52_002237</name>
</gene>
<dbReference type="NCBIfam" id="TIGR00810">
    <property type="entry name" value="secG"/>
    <property type="match status" value="1"/>
</dbReference>
<dbReference type="InterPro" id="IPR004692">
    <property type="entry name" value="SecG"/>
</dbReference>
<name>A0A7W7K1B3_9SPHN</name>
<evidence type="ECO:0000256" key="9">
    <source>
        <dbReference type="ARBA" id="ARBA00023010"/>
    </source>
</evidence>
<evidence type="ECO:0000256" key="13">
    <source>
        <dbReference type="SAM" id="MobiDB-lite"/>
    </source>
</evidence>
<dbReference type="PRINTS" id="PR01651">
    <property type="entry name" value="SECGEXPORT"/>
</dbReference>
<evidence type="ECO:0000313" key="14">
    <source>
        <dbReference type="EMBL" id="MBB4839168.1"/>
    </source>
</evidence>
<dbReference type="PANTHER" id="PTHR34182:SF1">
    <property type="entry name" value="PROTEIN-EXPORT MEMBRANE PROTEIN SECG"/>
    <property type="match status" value="1"/>
</dbReference>
<dbReference type="Pfam" id="PF03840">
    <property type="entry name" value="SecG"/>
    <property type="match status" value="1"/>
</dbReference>
<dbReference type="GO" id="GO:0005886">
    <property type="term" value="C:plasma membrane"/>
    <property type="evidence" value="ECO:0007669"/>
    <property type="project" value="UniProtKB-SubCell"/>
</dbReference>
<dbReference type="GO" id="GO:0015450">
    <property type="term" value="F:protein-transporting ATPase activity"/>
    <property type="evidence" value="ECO:0007669"/>
    <property type="project" value="UniProtKB-UniRule"/>
</dbReference>
<evidence type="ECO:0000256" key="11">
    <source>
        <dbReference type="ARBA" id="ARBA00025182"/>
    </source>
</evidence>
<evidence type="ECO:0000256" key="6">
    <source>
        <dbReference type="ARBA" id="ARBA00022692"/>
    </source>
</evidence>
<dbReference type="GO" id="GO:0009306">
    <property type="term" value="P:protein secretion"/>
    <property type="evidence" value="ECO:0007669"/>
    <property type="project" value="UniProtKB-UniRule"/>
</dbReference>
<organism evidence="14 15">
    <name type="scientific">Sphingomonas kyeonggiensis</name>
    <dbReference type="NCBI Taxonomy" id="1268553"/>
    <lineage>
        <taxon>Bacteria</taxon>
        <taxon>Pseudomonadati</taxon>
        <taxon>Pseudomonadota</taxon>
        <taxon>Alphaproteobacteria</taxon>
        <taxon>Sphingomonadales</taxon>
        <taxon>Sphingomonadaceae</taxon>
        <taxon>Sphingomonas</taxon>
    </lineage>
</organism>
<comment type="subcellular location">
    <subcellularLocation>
        <location evidence="1 12">Cell membrane</location>
        <topology evidence="1 12">Multi-pass membrane protein</topology>
    </subcellularLocation>
</comment>
<dbReference type="GO" id="GO:0065002">
    <property type="term" value="P:intracellular protein transmembrane transport"/>
    <property type="evidence" value="ECO:0007669"/>
    <property type="project" value="TreeGrafter"/>
</dbReference>
<evidence type="ECO:0000256" key="8">
    <source>
        <dbReference type="ARBA" id="ARBA00022989"/>
    </source>
</evidence>
<keyword evidence="10 12" id="KW-0472">Membrane</keyword>
<comment type="function">
    <text evidence="11 12">Involved in protein export. Participates in an early event of protein translocation.</text>
</comment>
<comment type="similarity">
    <text evidence="2 12">Belongs to the SecG family.</text>
</comment>
<evidence type="ECO:0000256" key="2">
    <source>
        <dbReference type="ARBA" id="ARBA00008445"/>
    </source>
</evidence>
<evidence type="ECO:0000256" key="4">
    <source>
        <dbReference type="ARBA" id="ARBA00022448"/>
    </source>
</evidence>
<feature type="region of interest" description="Disordered" evidence="13">
    <location>
        <begin position="90"/>
        <end position="134"/>
    </location>
</feature>
<keyword evidence="5 12" id="KW-1003">Cell membrane</keyword>
<dbReference type="EMBL" id="JACHLN010000002">
    <property type="protein sequence ID" value="MBB4839168.1"/>
    <property type="molecule type" value="Genomic_DNA"/>
</dbReference>
<evidence type="ECO:0000256" key="1">
    <source>
        <dbReference type="ARBA" id="ARBA00004651"/>
    </source>
</evidence>
<dbReference type="PANTHER" id="PTHR34182">
    <property type="entry name" value="PROTEIN-EXPORT MEMBRANE PROTEIN SECG"/>
    <property type="match status" value="1"/>
</dbReference>
<evidence type="ECO:0000256" key="12">
    <source>
        <dbReference type="RuleBase" id="RU365087"/>
    </source>
</evidence>
<evidence type="ECO:0000256" key="10">
    <source>
        <dbReference type="ARBA" id="ARBA00023136"/>
    </source>
</evidence>
<dbReference type="GO" id="GO:0043952">
    <property type="term" value="P:protein transport by the Sec complex"/>
    <property type="evidence" value="ECO:0007669"/>
    <property type="project" value="TreeGrafter"/>
</dbReference>
<feature type="transmembrane region" description="Helical" evidence="12">
    <location>
        <begin position="51"/>
        <end position="72"/>
    </location>
</feature>
<evidence type="ECO:0000313" key="15">
    <source>
        <dbReference type="Proteomes" id="UP000575241"/>
    </source>
</evidence>
<keyword evidence="8 12" id="KW-1133">Transmembrane helix</keyword>
<keyword evidence="4 12" id="KW-0813">Transport</keyword>
<comment type="caution">
    <text evidence="12">Lacks conserved residue(s) required for the propagation of feature annotation.</text>
</comment>
<dbReference type="Proteomes" id="UP000575241">
    <property type="component" value="Unassembled WGS sequence"/>
</dbReference>
<evidence type="ECO:0000256" key="5">
    <source>
        <dbReference type="ARBA" id="ARBA00022475"/>
    </source>
</evidence>
<proteinExistence type="inferred from homology"/>
<keyword evidence="9 12" id="KW-0811">Translocation</keyword>
<keyword evidence="6 12" id="KW-0812">Transmembrane</keyword>
<protein>
    <recommendedName>
        <fullName evidence="3 12">Protein-export membrane protein SecG</fullName>
    </recommendedName>
</protein>
<dbReference type="AlphaFoldDB" id="A0A7W7K1B3"/>
<keyword evidence="7 12" id="KW-0653">Protein transport</keyword>
<reference evidence="14 15" key="1">
    <citation type="submission" date="2020-08" db="EMBL/GenBank/DDBJ databases">
        <title>Functional genomics of gut bacteria from endangered species of beetles.</title>
        <authorList>
            <person name="Carlos-Shanley C."/>
        </authorList>
    </citation>
    <scope>NUCLEOTIDE SEQUENCE [LARGE SCALE GENOMIC DNA]</scope>
    <source>
        <strain evidence="14 15">S00224</strain>
    </source>
</reference>
<comment type="caution">
    <text evidence="14">The sequence shown here is derived from an EMBL/GenBank/DDBJ whole genome shotgun (WGS) entry which is preliminary data.</text>
</comment>
<feature type="compositionally biased region" description="Low complexity" evidence="13">
    <location>
        <begin position="99"/>
        <end position="124"/>
    </location>
</feature>
<feature type="compositionally biased region" description="Polar residues" evidence="13">
    <location>
        <begin position="125"/>
        <end position="134"/>
    </location>
</feature>